<gene>
    <name evidence="4" type="ORF">MAR_029767</name>
</gene>
<evidence type="ECO:0000256" key="3">
    <source>
        <dbReference type="SAM" id="Coils"/>
    </source>
</evidence>
<proteinExistence type="inferred from homology"/>
<dbReference type="Pfam" id="PF02513">
    <property type="entry name" value="Spin-Ssty"/>
    <property type="match status" value="1"/>
</dbReference>
<dbReference type="InterPro" id="IPR003671">
    <property type="entry name" value="SPIN/Ssty"/>
</dbReference>
<keyword evidence="2" id="KW-0540">Nuclease</keyword>
<evidence type="ECO:0000313" key="4">
    <source>
        <dbReference type="EMBL" id="WAQ97077.1"/>
    </source>
</evidence>
<feature type="non-terminal residue" evidence="4">
    <location>
        <position position="971"/>
    </location>
</feature>
<evidence type="ECO:0000256" key="2">
    <source>
        <dbReference type="ARBA" id="ARBA00022722"/>
    </source>
</evidence>
<protein>
    <submittedName>
        <fullName evidence="4">Uncharacterized protein</fullName>
    </submittedName>
</protein>
<dbReference type="InterPro" id="IPR022894">
    <property type="entry name" value="Oligoribonuclease"/>
</dbReference>
<dbReference type="Proteomes" id="UP001164746">
    <property type="component" value="Chromosome 2"/>
</dbReference>
<feature type="coiled-coil region" evidence="3">
    <location>
        <begin position="198"/>
        <end position="279"/>
    </location>
</feature>
<dbReference type="EMBL" id="CP111013">
    <property type="protein sequence ID" value="WAQ97077.1"/>
    <property type="molecule type" value="Genomic_DNA"/>
</dbReference>
<evidence type="ECO:0000256" key="1">
    <source>
        <dbReference type="ARBA" id="ARBA00009467"/>
    </source>
</evidence>
<comment type="similarity">
    <text evidence="1">Belongs to the SPIN/STSY family.</text>
</comment>
<dbReference type="PANTHER" id="PTHR11046">
    <property type="entry name" value="OLIGORIBONUCLEASE, MITOCHONDRIAL"/>
    <property type="match status" value="1"/>
</dbReference>
<name>A0ABY7DHC2_MYAAR</name>
<keyword evidence="5" id="KW-1185">Reference proteome</keyword>
<accession>A0ABY7DHC2</accession>
<evidence type="ECO:0000313" key="5">
    <source>
        <dbReference type="Proteomes" id="UP001164746"/>
    </source>
</evidence>
<dbReference type="PANTHER" id="PTHR11046:SF25">
    <property type="match status" value="1"/>
</dbReference>
<organism evidence="4 5">
    <name type="scientific">Mya arenaria</name>
    <name type="common">Soft-shell clam</name>
    <dbReference type="NCBI Taxonomy" id="6604"/>
    <lineage>
        <taxon>Eukaryota</taxon>
        <taxon>Metazoa</taxon>
        <taxon>Spiralia</taxon>
        <taxon>Lophotrochozoa</taxon>
        <taxon>Mollusca</taxon>
        <taxon>Bivalvia</taxon>
        <taxon>Autobranchia</taxon>
        <taxon>Heteroconchia</taxon>
        <taxon>Euheterodonta</taxon>
        <taxon>Imparidentia</taxon>
        <taxon>Neoheterodontei</taxon>
        <taxon>Myida</taxon>
        <taxon>Myoidea</taxon>
        <taxon>Myidae</taxon>
        <taxon>Mya</taxon>
    </lineage>
</organism>
<dbReference type="Gene3D" id="2.80.10.70">
    <property type="entry name" value="Spindlin/Ssty"/>
    <property type="match status" value="1"/>
</dbReference>
<keyword evidence="3" id="KW-0175">Coiled coil</keyword>
<sequence length="971" mass="110744">MACFHYCMALMKASSSRLVADFTCQDPPTMLPVPQFRWLMQVYIQDVLIHLDETKAEVTSVFGHILKMDSTKKIVGKLAGTTLWASNIGNEYGQKGMGFAFMAKEIMKSYKDASSESPEVLSVARDCCGSPIVRTLSPVEGHANPLDIWHFMRRMSGGCTTESHPLYGSLVKNISRCIFMWGQLDLEALNEAKRRELMLKQEKQVKALKLNLKRTAARETYAQKKVLKLEENINKTCCQNNQNLVKDLQKQIIDKEQEIRLLQENLEYVTNLLEDIDNENRVVDVYDEKSRKYTSKFKNCVYELLSVSASKVGDVVKSVLKLVSVEPNRLPATSTVLEMNLQRLCLAQKQLGEVFSKEEHTCLMTDETSKFGNKFMGYEATDTEGNFWVLGLKEIETKSARNTLSVLKEILEDLDCASKCSNSETSRDIVAHITATMSDRAATEVKFNDLLSTYRTEVLPLVYSNYETFTEDEKNSMESLNNYFCGLHALVNYAESTQNPIYDKSFRKSYEPGTCRLVRVAAKAFGVGSVGDEKSGCQGAFRTYIHDFLHDNHLTSVPLKSYRGSRFNILFANAASVYFLHEHMLSFLKNVGAENRLLKSILFDLEVHEYVAGLKALGLISKMVTSPLWCILEDRNVSMVDMNAKYLELVTFLQDAANNTEQFMNGDLQIFNEHVKRDCIYDYIVRPSRYDEACQGLLKVILAALCTLCKKLYKDHLPDGKLVECDVNKVKGVPKTSCFAESIFGQLDHLMRTKPHLKTIAAESCIMFLNNRTLDWLNSKDEVERNKLINEASKEKNSNARENSEESLDRERLRIQEKCTSDIVHFGLWQSELEVDNMLASYNSITDKINALKAQLKFRQKVLLQLPEEKKAFNVTKSVDGKRKSLSVEEQAIVRDVESNVEKHILVGKRVRHRFKENRNGQTVEAWYTGCIISQVPSFPAWFNIVYDRDEAVYTYHRLDSDIESDDLEIL</sequence>
<dbReference type="InterPro" id="IPR042567">
    <property type="entry name" value="SPIN/Ssty_sf"/>
</dbReference>
<reference evidence="4" key="1">
    <citation type="submission" date="2022-11" db="EMBL/GenBank/DDBJ databases">
        <title>Centuries of genome instability and evolution in soft-shell clam transmissible cancer (bioRxiv).</title>
        <authorList>
            <person name="Hart S.F.M."/>
            <person name="Yonemitsu M.A."/>
            <person name="Giersch R.M."/>
            <person name="Beal B.F."/>
            <person name="Arriagada G."/>
            <person name="Davis B.W."/>
            <person name="Ostrander E.A."/>
            <person name="Goff S.P."/>
            <person name="Metzger M.J."/>
        </authorList>
    </citation>
    <scope>NUCLEOTIDE SEQUENCE</scope>
    <source>
        <strain evidence="4">MELC-2E11</strain>
        <tissue evidence="4">Siphon/mantle</tissue>
    </source>
</reference>
<keyword evidence="2" id="KW-0378">Hydrolase</keyword>